<dbReference type="InterPro" id="IPR001048">
    <property type="entry name" value="Asp/Glu/Uridylate_kinase"/>
</dbReference>
<dbReference type="InterPro" id="IPR018042">
    <property type="entry name" value="Aspartate_kinase_CS"/>
</dbReference>
<dbReference type="Pfam" id="PF22468">
    <property type="entry name" value="ACT_9"/>
    <property type="match status" value="2"/>
</dbReference>
<dbReference type="Gene3D" id="3.30.2130.10">
    <property type="entry name" value="VC0802-like"/>
    <property type="match status" value="1"/>
</dbReference>
<proteinExistence type="inferred from homology"/>
<dbReference type="AlphaFoldDB" id="A0A0F9JYR0"/>
<dbReference type="FunFam" id="3.30.2130.10:FF:000002">
    <property type="entry name" value="Aspartokinase"/>
    <property type="match status" value="1"/>
</dbReference>
<comment type="pathway">
    <text evidence="1">Amino-acid biosynthesis; L-methionine biosynthesis via de novo pathway; L-homoserine from L-aspartate: step 1/3.</text>
</comment>
<dbReference type="PROSITE" id="PS00324">
    <property type="entry name" value="ASPARTOKINASE"/>
    <property type="match status" value="1"/>
</dbReference>
<dbReference type="GO" id="GO:0004072">
    <property type="term" value="F:aspartate kinase activity"/>
    <property type="evidence" value="ECO:0007669"/>
    <property type="project" value="UniProtKB-EC"/>
</dbReference>
<accession>A0A0F9JYR0</accession>
<dbReference type="SUPFAM" id="SSF53633">
    <property type="entry name" value="Carbamate kinase-like"/>
    <property type="match status" value="1"/>
</dbReference>
<dbReference type="GO" id="GO:0005524">
    <property type="term" value="F:ATP binding"/>
    <property type="evidence" value="ECO:0007669"/>
    <property type="project" value="UniProtKB-KW"/>
</dbReference>
<evidence type="ECO:0000256" key="1">
    <source>
        <dbReference type="ARBA" id="ARBA00004986"/>
    </source>
</evidence>
<evidence type="ECO:0000256" key="10">
    <source>
        <dbReference type="ARBA" id="ARBA00023154"/>
    </source>
</evidence>
<comment type="similarity">
    <text evidence="3">Belongs to the aspartokinase family.</text>
</comment>
<dbReference type="GO" id="GO:0009089">
    <property type="term" value="P:lysine biosynthetic process via diaminopimelate"/>
    <property type="evidence" value="ECO:0007669"/>
    <property type="project" value="InterPro"/>
</dbReference>
<keyword evidence="8" id="KW-0418">Kinase</keyword>
<evidence type="ECO:0000256" key="5">
    <source>
        <dbReference type="ARBA" id="ARBA00022605"/>
    </source>
</evidence>
<feature type="domain" description="ACT" evidence="12">
    <location>
        <begin position="263"/>
        <end position="347"/>
    </location>
</feature>
<keyword evidence="9" id="KW-0067">ATP-binding</keyword>
<keyword evidence="6" id="KW-0808">Transferase</keyword>
<comment type="catalytic activity">
    <reaction evidence="11">
        <text>L-aspartate + ATP = 4-phospho-L-aspartate + ADP</text>
        <dbReference type="Rhea" id="RHEA:23776"/>
        <dbReference type="ChEBI" id="CHEBI:29991"/>
        <dbReference type="ChEBI" id="CHEBI:30616"/>
        <dbReference type="ChEBI" id="CHEBI:57535"/>
        <dbReference type="ChEBI" id="CHEBI:456216"/>
        <dbReference type="EC" id="2.7.2.4"/>
    </reaction>
</comment>
<dbReference type="InterPro" id="IPR036393">
    <property type="entry name" value="AceGlu_kinase-like_sf"/>
</dbReference>
<dbReference type="CDD" id="cd04913">
    <property type="entry name" value="ACT_AKii-LysC-BS-like_1"/>
    <property type="match status" value="1"/>
</dbReference>
<dbReference type="InterPro" id="IPR001341">
    <property type="entry name" value="Asp_kinase"/>
</dbReference>
<dbReference type="EC" id="2.7.2.4" evidence="4"/>
<dbReference type="UniPathway" id="UPA00051">
    <property type="reaction ID" value="UER00462"/>
</dbReference>
<evidence type="ECO:0000256" key="3">
    <source>
        <dbReference type="ARBA" id="ARBA00010122"/>
    </source>
</evidence>
<dbReference type="PIRSF" id="PIRSF000726">
    <property type="entry name" value="Asp_kin"/>
    <property type="match status" value="1"/>
</dbReference>
<comment type="caution">
    <text evidence="13">The sequence shown here is derived from an EMBL/GenBank/DDBJ whole genome shotgun (WGS) entry which is preliminary data.</text>
</comment>
<dbReference type="NCBIfam" id="NF005154">
    <property type="entry name" value="PRK06635.1-2"/>
    <property type="match status" value="1"/>
</dbReference>
<dbReference type="CDD" id="cd04261">
    <property type="entry name" value="AAK_AKii-LysC-BS"/>
    <property type="match status" value="1"/>
</dbReference>
<dbReference type="Gene3D" id="3.40.1160.10">
    <property type="entry name" value="Acetylglutamate kinase-like"/>
    <property type="match status" value="1"/>
</dbReference>
<dbReference type="GO" id="GO:0005829">
    <property type="term" value="C:cytosol"/>
    <property type="evidence" value="ECO:0007669"/>
    <property type="project" value="TreeGrafter"/>
</dbReference>
<dbReference type="Pfam" id="PF00696">
    <property type="entry name" value="AA_kinase"/>
    <property type="match status" value="1"/>
</dbReference>
<dbReference type="InterPro" id="IPR045865">
    <property type="entry name" value="ACT-like_dom_sf"/>
</dbReference>
<reference evidence="13" key="1">
    <citation type="journal article" date="2015" name="Nature">
        <title>Complex archaea that bridge the gap between prokaryotes and eukaryotes.</title>
        <authorList>
            <person name="Spang A."/>
            <person name="Saw J.H."/>
            <person name="Jorgensen S.L."/>
            <person name="Zaremba-Niedzwiedzka K."/>
            <person name="Martijn J."/>
            <person name="Lind A.E."/>
            <person name="van Eijk R."/>
            <person name="Schleper C."/>
            <person name="Guy L."/>
            <person name="Ettema T.J."/>
        </authorList>
    </citation>
    <scope>NUCLEOTIDE SEQUENCE</scope>
</reference>
<dbReference type="CDD" id="cd04923">
    <property type="entry name" value="ACT_AK-LysC-DapG-like_2"/>
    <property type="match status" value="1"/>
</dbReference>
<dbReference type="SUPFAM" id="SSF55021">
    <property type="entry name" value="ACT-like"/>
    <property type="match status" value="2"/>
</dbReference>
<dbReference type="InterPro" id="IPR005260">
    <property type="entry name" value="Asp_kin_monofn"/>
</dbReference>
<evidence type="ECO:0000256" key="11">
    <source>
        <dbReference type="ARBA" id="ARBA00047872"/>
    </source>
</evidence>
<keyword evidence="7" id="KW-0547">Nucleotide-binding</keyword>
<dbReference type="NCBIfam" id="TIGR00657">
    <property type="entry name" value="asp_kinases"/>
    <property type="match status" value="1"/>
</dbReference>
<dbReference type="UniPathway" id="UPA00050">
    <property type="reaction ID" value="UER00461"/>
</dbReference>
<comment type="pathway">
    <text evidence="2">Amino-acid biosynthesis; L-threonine biosynthesis; L-threonine from L-aspartate: step 1/5.</text>
</comment>
<dbReference type="GO" id="GO:0009088">
    <property type="term" value="P:threonine biosynthetic process"/>
    <property type="evidence" value="ECO:0007669"/>
    <property type="project" value="UniProtKB-UniPathway"/>
</dbReference>
<dbReference type="PROSITE" id="PS51671">
    <property type="entry name" value="ACT"/>
    <property type="match status" value="1"/>
</dbReference>
<keyword evidence="10" id="KW-0457">Lysine biosynthesis</keyword>
<sequence>MLIVQKYGGTSLGSVERIKSVAERVKRKVQEGHSVVVVVSAMSGQTDGFIALAAQVTDCPDEREMDLLLSSGERVSAALTAMAIQSHGLRARSFTGRQVGIVTNQDHTKARIESISAEKLKASLDDGYVAVVAGFQGVTGDMEVTTFGRGGSDLTAVAVAHAIGADICEIYTDVDGIYTTDPNMVPGARKLERICYDEMLELSSLGAKVLYSRSVEFAKNHNVPLVVRSSFNDNPGTQVVQEDEDMEKVMVSGVAYDRNQSKVTIHGVPDKPGLAARLFQSVADDNINVDMIVQNVSPDGKATDLSFTVPKTESAKALKVSQGFARDHGALDATLVEDIAKISIVGVGMKSHSGVAAAMFKALADNEINIIMISTSEIKVSCVIEDKLTELAVRVLHDAFELEAEPSA</sequence>
<evidence type="ECO:0000256" key="7">
    <source>
        <dbReference type="ARBA" id="ARBA00022741"/>
    </source>
</evidence>
<dbReference type="InterPro" id="IPR002912">
    <property type="entry name" value="ACT_dom"/>
</dbReference>
<dbReference type="PANTHER" id="PTHR21499:SF3">
    <property type="entry name" value="ASPARTOKINASE"/>
    <property type="match status" value="1"/>
</dbReference>
<gene>
    <name evidence="13" type="ORF">LCGC14_1768180</name>
</gene>
<evidence type="ECO:0000256" key="9">
    <source>
        <dbReference type="ARBA" id="ARBA00022840"/>
    </source>
</evidence>
<dbReference type="GO" id="GO:0009090">
    <property type="term" value="P:homoserine biosynthetic process"/>
    <property type="evidence" value="ECO:0007669"/>
    <property type="project" value="TreeGrafter"/>
</dbReference>
<dbReference type="FunFam" id="3.40.1160.10:FF:000002">
    <property type="entry name" value="Aspartokinase"/>
    <property type="match status" value="1"/>
</dbReference>
<dbReference type="InterPro" id="IPR054352">
    <property type="entry name" value="ACT_Aspartokinase"/>
</dbReference>
<evidence type="ECO:0000313" key="13">
    <source>
        <dbReference type="EMBL" id="KKM04043.1"/>
    </source>
</evidence>
<evidence type="ECO:0000256" key="8">
    <source>
        <dbReference type="ARBA" id="ARBA00022777"/>
    </source>
</evidence>
<organism evidence="13">
    <name type="scientific">marine sediment metagenome</name>
    <dbReference type="NCBI Taxonomy" id="412755"/>
    <lineage>
        <taxon>unclassified sequences</taxon>
        <taxon>metagenomes</taxon>
        <taxon>ecological metagenomes</taxon>
    </lineage>
</organism>
<evidence type="ECO:0000256" key="6">
    <source>
        <dbReference type="ARBA" id="ARBA00022679"/>
    </source>
</evidence>
<name>A0A0F9JYR0_9ZZZZ</name>
<dbReference type="EMBL" id="LAZR01016545">
    <property type="protein sequence ID" value="KKM04043.1"/>
    <property type="molecule type" value="Genomic_DNA"/>
</dbReference>
<protein>
    <recommendedName>
        <fullName evidence="4">aspartate kinase</fullName>
        <ecNumber evidence="4">2.7.2.4</ecNumber>
    </recommendedName>
</protein>
<evidence type="ECO:0000259" key="12">
    <source>
        <dbReference type="PROSITE" id="PS51671"/>
    </source>
</evidence>
<dbReference type="InterPro" id="IPR041740">
    <property type="entry name" value="AKii-LysC-BS"/>
</dbReference>
<keyword evidence="5" id="KW-0028">Amino-acid biosynthesis</keyword>
<dbReference type="PANTHER" id="PTHR21499">
    <property type="entry name" value="ASPARTATE KINASE"/>
    <property type="match status" value="1"/>
</dbReference>
<evidence type="ECO:0000256" key="2">
    <source>
        <dbReference type="ARBA" id="ARBA00005139"/>
    </source>
</evidence>
<evidence type="ECO:0000256" key="4">
    <source>
        <dbReference type="ARBA" id="ARBA00013059"/>
    </source>
</evidence>
<dbReference type="NCBIfam" id="TIGR00656">
    <property type="entry name" value="asp_kin_monofn"/>
    <property type="match status" value="1"/>
</dbReference>
<dbReference type="NCBIfam" id="NF005155">
    <property type="entry name" value="PRK06635.1-4"/>
    <property type="match status" value="1"/>
</dbReference>